<evidence type="ECO:0000313" key="1">
    <source>
        <dbReference type="EMBL" id="SER27543.1"/>
    </source>
</evidence>
<proteinExistence type="predicted"/>
<dbReference type="RefSeq" id="WP_143062013.1">
    <property type="nucleotide sequence ID" value="NZ_FOFG01000014.1"/>
</dbReference>
<evidence type="ECO:0000313" key="2">
    <source>
        <dbReference type="Proteomes" id="UP000199647"/>
    </source>
</evidence>
<reference evidence="1 2" key="1">
    <citation type="submission" date="2016-10" db="EMBL/GenBank/DDBJ databases">
        <authorList>
            <person name="de Groot N.N."/>
        </authorList>
    </citation>
    <scope>NUCLEOTIDE SEQUENCE [LARGE SCALE GENOMIC DNA]</scope>
    <source>
        <strain evidence="1 2">A52C2</strain>
    </source>
</reference>
<organism evidence="1 2">
    <name type="scientific">Faunimonas pinastri</name>
    <dbReference type="NCBI Taxonomy" id="1855383"/>
    <lineage>
        <taxon>Bacteria</taxon>
        <taxon>Pseudomonadati</taxon>
        <taxon>Pseudomonadota</taxon>
        <taxon>Alphaproteobacteria</taxon>
        <taxon>Hyphomicrobiales</taxon>
        <taxon>Afifellaceae</taxon>
        <taxon>Faunimonas</taxon>
    </lineage>
</organism>
<gene>
    <name evidence="1" type="ORF">SAMN05216548_11463</name>
</gene>
<dbReference type="EMBL" id="FOFG01000014">
    <property type="protein sequence ID" value="SER27543.1"/>
    <property type="molecule type" value="Genomic_DNA"/>
</dbReference>
<dbReference type="Proteomes" id="UP000199647">
    <property type="component" value="Unassembled WGS sequence"/>
</dbReference>
<protein>
    <submittedName>
        <fullName evidence="1">Uncharacterized protein</fullName>
    </submittedName>
</protein>
<accession>A0A1H9MWR9</accession>
<name>A0A1H9MWR9_9HYPH</name>
<sequence length="78" mass="9153">MKAFLIVAIFYSGANAPVFHKEFRLMDQQECERKAKMWESWQGTVAGNGINKMYDRVYAHCEPIDQWDMKGMMESMQP</sequence>
<dbReference type="STRING" id="1855383.SAMN05216548_11463"/>
<dbReference type="AlphaFoldDB" id="A0A1H9MWR9"/>
<keyword evidence="2" id="KW-1185">Reference proteome</keyword>